<name>A0A3G4ZR79_9VIRU</name>
<proteinExistence type="predicted"/>
<dbReference type="EMBL" id="MK071981">
    <property type="protein sequence ID" value="AYV75929.1"/>
    <property type="molecule type" value="Genomic_DNA"/>
</dbReference>
<accession>A0A3G4ZR79</accession>
<protein>
    <submittedName>
        <fullName evidence="1">Uncharacterized protein</fullName>
    </submittedName>
</protein>
<reference evidence="1" key="1">
    <citation type="submission" date="2018-10" db="EMBL/GenBank/DDBJ databases">
        <title>Hidden diversity of soil giant viruses.</title>
        <authorList>
            <person name="Schulz F."/>
            <person name="Alteio L."/>
            <person name="Goudeau D."/>
            <person name="Ryan E.M."/>
            <person name="Malmstrom R.R."/>
            <person name="Blanchard J."/>
            <person name="Woyke T."/>
        </authorList>
    </citation>
    <scope>NUCLEOTIDE SEQUENCE</scope>
    <source>
        <strain evidence="1">TEV1</strain>
    </source>
</reference>
<sequence>MTQPNNNLVPDSLEYYDKNTEKYDPLFENVTYIKFVDGKTDMDYSYIYFYDKNKKEILHSRYENIGIYNNKSHTWTWAWSVPRFFKNTTHIARKIINYGMELGPESRFLKTELITSRFRITNFIQLDMHIAIASYLSKRPVVYKYRSYMSFKADADRLVDITNISENEKEDYSIYYLFLLDYDTFSIK</sequence>
<gene>
    <name evidence="1" type="ORF">Terrestrivirus3_198</name>
</gene>
<evidence type="ECO:0000313" key="1">
    <source>
        <dbReference type="EMBL" id="AYV75929.1"/>
    </source>
</evidence>
<dbReference type="Pfam" id="PF21813">
    <property type="entry name" value="DUF6882"/>
    <property type="match status" value="1"/>
</dbReference>
<organism evidence="1">
    <name type="scientific">Terrestrivirus sp</name>
    <dbReference type="NCBI Taxonomy" id="2487775"/>
    <lineage>
        <taxon>Viruses</taxon>
        <taxon>Varidnaviria</taxon>
        <taxon>Bamfordvirae</taxon>
        <taxon>Nucleocytoviricota</taxon>
        <taxon>Megaviricetes</taxon>
        <taxon>Imitervirales</taxon>
        <taxon>Mimiviridae</taxon>
        <taxon>Klosneuvirinae</taxon>
    </lineage>
</organism>
<dbReference type="InterPro" id="IPR049249">
    <property type="entry name" value="DUF6882"/>
</dbReference>